<evidence type="ECO:0000259" key="1">
    <source>
        <dbReference type="Pfam" id="PF00535"/>
    </source>
</evidence>
<dbReference type="Gene3D" id="3.90.550.10">
    <property type="entry name" value="Spore Coat Polysaccharide Biosynthesis Protein SpsA, Chain A"/>
    <property type="match status" value="1"/>
</dbReference>
<dbReference type="Pfam" id="PF00535">
    <property type="entry name" value="Glycos_transf_2"/>
    <property type="match status" value="1"/>
</dbReference>
<accession>A0A2M8PXE7</accession>
<protein>
    <recommendedName>
        <fullName evidence="1">Glycosyltransferase 2-like domain-containing protein</fullName>
    </recommendedName>
</protein>
<gene>
    <name evidence="2" type="ORF">CUN50_04900</name>
</gene>
<dbReference type="EMBL" id="PGTL01000026">
    <property type="protein sequence ID" value="PJF42223.1"/>
    <property type="molecule type" value="Genomic_DNA"/>
</dbReference>
<comment type="caution">
    <text evidence="2">The sequence shown here is derived from an EMBL/GenBank/DDBJ whole genome shotgun (WGS) entry which is preliminary data.</text>
</comment>
<sequence>MCSASVPCACMLPPSKSAIKAEFRSAAFSGSIFPKEEGRAMAPSVSIIIPTYQGAAWLPETLHAIQAQAYDAPVEVIAIDSGSNDGTLQLLAQHNIRVIRIAQAQFSHGYARNLGVRHARHAICVFLSQDAQPLGAHWLHLLTAPLGDRLLGALYARQVPRPDATPFERFFIQTLYPAQSRRYVWQAGTPFTLDRFFFSNVCSAARREICLTFPFDEQLIMSEDQAFAKALLQSGYHTFYQAQAAVLHSHSYTLQTLFKRNFDSAYSLRGLVDDSFGETARRAMRYLIAEAVYLLRNRHWPELLQMPFYEAARIGGRALGRHADRLPLQWRLQFSLHRQHWLRRAECT</sequence>
<dbReference type="CDD" id="cd00761">
    <property type="entry name" value="Glyco_tranf_GTA_type"/>
    <property type="match status" value="1"/>
</dbReference>
<dbReference type="GO" id="GO:0044010">
    <property type="term" value="P:single-species biofilm formation"/>
    <property type="evidence" value="ECO:0007669"/>
    <property type="project" value="TreeGrafter"/>
</dbReference>
<dbReference type="InterPro" id="IPR001173">
    <property type="entry name" value="Glyco_trans_2-like"/>
</dbReference>
<dbReference type="InterPro" id="IPR029044">
    <property type="entry name" value="Nucleotide-diphossugar_trans"/>
</dbReference>
<evidence type="ECO:0000313" key="2">
    <source>
        <dbReference type="EMBL" id="PJF42223.1"/>
    </source>
</evidence>
<reference evidence="2 3" key="1">
    <citation type="submission" date="2017-11" db="EMBL/GenBank/DDBJ databases">
        <title>Evolution of Phototrophy in the Chloroflexi Phylum Driven by Horizontal Gene Transfer.</title>
        <authorList>
            <person name="Ward L.M."/>
            <person name="Hemp J."/>
            <person name="Shih P.M."/>
            <person name="Mcglynn S.E."/>
            <person name="Fischer W."/>
        </authorList>
    </citation>
    <scope>NUCLEOTIDE SEQUENCE [LARGE SCALE GENOMIC DNA]</scope>
    <source>
        <strain evidence="2">CP1_1M</strain>
    </source>
</reference>
<proteinExistence type="predicted"/>
<dbReference type="InterPro" id="IPR050834">
    <property type="entry name" value="Glycosyltransf_2"/>
</dbReference>
<name>A0A2M8PXE7_9CHLR</name>
<dbReference type="PANTHER" id="PTHR43685">
    <property type="entry name" value="GLYCOSYLTRANSFERASE"/>
    <property type="match status" value="1"/>
</dbReference>
<organism evidence="2 3">
    <name type="scientific">Candidatus Thermofonsia Clade 1 bacterium</name>
    <dbReference type="NCBI Taxonomy" id="2364210"/>
    <lineage>
        <taxon>Bacteria</taxon>
        <taxon>Bacillati</taxon>
        <taxon>Chloroflexota</taxon>
        <taxon>Candidatus Thermofontia</taxon>
        <taxon>Candidatus Thermofonsia Clade 1</taxon>
    </lineage>
</organism>
<dbReference type="AlphaFoldDB" id="A0A2M8PXE7"/>
<dbReference type="SUPFAM" id="SSF53448">
    <property type="entry name" value="Nucleotide-diphospho-sugar transferases"/>
    <property type="match status" value="1"/>
</dbReference>
<dbReference type="PANTHER" id="PTHR43685:SF13">
    <property type="entry name" value="O ANTIGEN BIOSYNTHESIS RHAMNOSYLTRANSFERASE RFBN"/>
    <property type="match status" value="1"/>
</dbReference>
<feature type="domain" description="Glycosyltransferase 2-like" evidence="1">
    <location>
        <begin position="46"/>
        <end position="169"/>
    </location>
</feature>
<evidence type="ECO:0000313" key="3">
    <source>
        <dbReference type="Proteomes" id="UP000228947"/>
    </source>
</evidence>
<dbReference type="Proteomes" id="UP000228947">
    <property type="component" value="Unassembled WGS sequence"/>
</dbReference>